<name>A0A532V353_UNCT6</name>
<evidence type="ECO:0000256" key="2">
    <source>
        <dbReference type="ARBA" id="ARBA00022519"/>
    </source>
</evidence>
<keyword evidence="1" id="KW-1003">Cell membrane</keyword>
<proteinExistence type="predicted"/>
<dbReference type="GO" id="GO:0005886">
    <property type="term" value="C:plasma membrane"/>
    <property type="evidence" value="ECO:0007669"/>
    <property type="project" value="InterPro"/>
</dbReference>
<dbReference type="InterPro" id="IPR026265">
    <property type="entry name" value="LptC"/>
</dbReference>
<protein>
    <submittedName>
        <fullName evidence="6">LPS export ABC transporter periplasmic protein LptC</fullName>
    </submittedName>
</protein>
<evidence type="ECO:0000256" key="1">
    <source>
        <dbReference type="ARBA" id="ARBA00022475"/>
    </source>
</evidence>
<keyword evidence="2" id="KW-0997">Cell inner membrane</keyword>
<evidence type="ECO:0000313" key="6">
    <source>
        <dbReference type="EMBL" id="TKJ41427.1"/>
    </source>
</evidence>
<dbReference type="EMBL" id="NJBO01000013">
    <property type="protein sequence ID" value="TKJ41427.1"/>
    <property type="molecule type" value="Genomic_DNA"/>
</dbReference>
<evidence type="ECO:0000256" key="3">
    <source>
        <dbReference type="ARBA" id="ARBA00022692"/>
    </source>
</evidence>
<comment type="caution">
    <text evidence="6">The sequence shown here is derived from an EMBL/GenBank/DDBJ whole genome shotgun (WGS) entry which is preliminary data.</text>
</comment>
<dbReference type="Pfam" id="PF06835">
    <property type="entry name" value="LptC"/>
    <property type="match status" value="1"/>
</dbReference>
<gene>
    <name evidence="6" type="primary">lptC</name>
    <name evidence="6" type="ORF">CEE36_08215</name>
</gene>
<keyword evidence="3" id="KW-0812">Transmembrane</keyword>
<evidence type="ECO:0000313" key="7">
    <source>
        <dbReference type="Proteomes" id="UP000317778"/>
    </source>
</evidence>
<keyword evidence="4" id="KW-1133">Transmembrane helix</keyword>
<keyword evidence="5" id="KW-0472">Membrane</keyword>
<dbReference type="Gene3D" id="2.60.450.10">
    <property type="entry name" value="Lipopolysaccharide (LPS) transport protein A like domain"/>
    <property type="match status" value="1"/>
</dbReference>
<accession>A0A532V353</accession>
<dbReference type="NCBIfam" id="TIGR04409">
    <property type="entry name" value="LptC_YrbK"/>
    <property type="match status" value="1"/>
</dbReference>
<dbReference type="GO" id="GO:0030288">
    <property type="term" value="C:outer membrane-bounded periplasmic space"/>
    <property type="evidence" value="ECO:0007669"/>
    <property type="project" value="TreeGrafter"/>
</dbReference>
<reference evidence="6 7" key="1">
    <citation type="submission" date="2017-06" db="EMBL/GenBank/DDBJ databases">
        <title>Novel microbial phyla capable of carbon fixation and sulfur reduction in deep-sea sediments.</title>
        <authorList>
            <person name="Huang J."/>
            <person name="Baker B."/>
            <person name="Wang Y."/>
        </authorList>
    </citation>
    <scope>NUCLEOTIDE SEQUENCE [LARGE SCALE GENOMIC DNA]</scope>
    <source>
        <strain evidence="6">B3_TA06</strain>
    </source>
</reference>
<dbReference type="GO" id="GO:0017089">
    <property type="term" value="F:glycolipid transfer activity"/>
    <property type="evidence" value="ECO:0007669"/>
    <property type="project" value="TreeGrafter"/>
</dbReference>
<evidence type="ECO:0000256" key="5">
    <source>
        <dbReference type="ARBA" id="ARBA00023136"/>
    </source>
</evidence>
<dbReference type="GO" id="GO:0015221">
    <property type="term" value="F:lipopolysaccharide transmembrane transporter activity"/>
    <property type="evidence" value="ECO:0007669"/>
    <property type="project" value="InterPro"/>
</dbReference>
<dbReference type="InterPro" id="IPR052363">
    <property type="entry name" value="LPS_export_LptC"/>
</dbReference>
<dbReference type="PANTHER" id="PTHR37481:SF1">
    <property type="entry name" value="LIPOPOLYSACCHARIDE EXPORT SYSTEM PROTEIN LPTC"/>
    <property type="match status" value="1"/>
</dbReference>
<dbReference type="PROSITE" id="PS51257">
    <property type="entry name" value="PROKAR_LIPOPROTEIN"/>
    <property type="match status" value="1"/>
</dbReference>
<sequence>MRKILWLTSWMLGCVLLLGSCSDEEREKVAEEELPSQIVDNFQMQESKSGRDLYFLRGRRAFYYDKRSEIVVLEPHITFYGPGREITSKVVCDSGVISNRTGDLVAYGNVVVTAQDSTILRTDSLAWFNRRAKIETDAEVSISSPQGTIRGKGLISDADLNRIEIKEEVKGTTPFSVEEESE</sequence>
<evidence type="ECO:0000256" key="4">
    <source>
        <dbReference type="ARBA" id="ARBA00022989"/>
    </source>
</evidence>
<dbReference type="AlphaFoldDB" id="A0A532V353"/>
<organism evidence="6 7">
    <name type="scientific">candidate division TA06 bacterium B3_TA06</name>
    <dbReference type="NCBI Taxonomy" id="2012487"/>
    <lineage>
        <taxon>Bacteria</taxon>
        <taxon>Bacteria division TA06</taxon>
    </lineage>
</organism>
<dbReference type="Proteomes" id="UP000317778">
    <property type="component" value="Unassembled WGS sequence"/>
</dbReference>
<dbReference type="InterPro" id="IPR010664">
    <property type="entry name" value="LipoPS_assembly_LptC-rel"/>
</dbReference>
<dbReference type="PANTHER" id="PTHR37481">
    <property type="entry name" value="LIPOPOLYSACCHARIDE EXPORT SYSTEM PROTEIN LPTC"/>
    <property type="match status" value="1"/>
</dbReference>